<feature type="compositionally biased region" description="Basic and acidic residues" evidence="1">
    <location>
        <begin position="101"/>
        <end position="113"/>
    </location>
</feature>
<evidence type="ECO:0000313" key="3">
    <source>
        <dbReference type="Proteomes" id="UP000521943"/>
    </source>
</evidence>
<dbReference type="EMBL" id="JACGCI010000158">
    <property type="protein sequence ID" value="KAF6743142.1"/>
    <property type="molecule type" value="Genomic_DNA"/>
</dbReference>
<sequence>MRNESSLFLKSSTSPPAAATLVTRTRGLPFITLFKSLVRRHPLRHHGRPPSPNPCPVNLSKVFDRYSFCCYLSLANSWHAPIPSSALEAIHDAPTVAPARPTREDQTSWERPSRLHISPTSSLPGGPHSFSRSARVDIRIDASFSPVGVEAWHRGRRRTVGPRKIARVRR</sequence>
<dbReference type="Proteomes" id="UP000521943">
    <property type="component" value="Unassembled WGS sequence"/>
</dbReference>
<organism evidence="2 3">
    <name type="scientific">Ephemerocybe angulata</name>
    <dbReference type="NCBI Taxonomy" id="980116"/>
    <lineage>
        <taxon>Eukaryota</taxon>
        <taxon>Fungi</taxon>
        <taxon>Dikarya</taxon>
        <taxon>Basidiomycota</taxon>
        <taxon>Agaricomycotina</taxon>
        <taxon>Agaricomycetes</taxon>
        <taxon>Agaricomycetidae</taxon>
        <taxon>Agaricales</taxon>
        <taxon>Agaricineae</taxon>
        <taxon>Psathyrellaceae</taxon>
        <taxon>Ephemerocybe</taxon>
    </lineage>
</organism>
<feature type="region of interest" description="Disordered" evidence="1">
    <location>
        <begin position="98"/>
        <end position="130"/>
    </location>
</feature>
<proteinExistence type="predicted"/>
<comment type="caution">
    <text evidence="2">The sequence shown here is derived from an EMBL/GenBank/DDBJ whole genome shotgun (WGS) entry which is preliminary data.</text>
</comment>
<protein>
    <submittedName>
        <fullName evidence="2">Uncharacterized protein</fullName>
    </submittedName>
</protein>
<dbReference type="AlphaFoldDB" id="A0A8H6HBM4"/>
<evidence type="ECO:0000313" key="2">
    <source>
        <dbReference type="EMBL" id="KAF6743142.1"/>
    </source>
</evidence>
<evidence type="ECO:0000256" key="1">
    <source>
        <dbReference type="SAM" id="MobiDB-lite"/>
    </source>
</evidence>
<name>A0A8H6HBM4_9AGAR</name>
<keyword evidence="3" id="KW-1185">Reference proteome</keyword>
<gene>
    <name evidence="2" type="ORF">DFP72DRAFT_147066</name>
</gene>
<accession>A0A8H6HBM4</accession>
<reference evidence="2 3" key="1">
    <citation type="submission" date="2020-07" db="EMBL/GenBank/DDBJ databases">
        <title>Comparative genomics of pyrophilous fungi reveals a link between fire events and developmental genes.</title>
        <authorList>
            <consortium name="DOE Joint Genome Institute"/>
            <person name="Steindorff A.S."/>
            <person name="Carver A."/>
            <person name="Calhoun S."/>
            <person name="Stillman K."/>
            <person name="Liu H."/>
            <person name="Lipzen A."/>
            <person name="Pangilinan J."/>
            <person name="Labutti K."/>
            <person name="Bruns T.D."/>
            <person name="Grigoriev I.V."/>
        </authorList>
    </citation>
    <scope>NUCLEOTIDE SEQUENCE [LARGE SCALE GENOMIC DNA]</scope>
    <source>
        <strain evidence="2 3">CBS 144469</strain>
    </source>
</reference>